<feature type="domain" description="Transposase IS66 central" evidence="1">
    <location>
        <begin position="26"/>
        <end position="85"/>
    </location>
</feature>
<dbReference type="AlphaFoldDB" id="A0A3A8QBF3"/>
<name>A0A3A8QBF3_9BACT</name>
<protein>
    <recommendedName>
        <fullName evidence="1">Transposase IS66 central domain-containing protein</fullName>
    </recommendedName>
</protein>
<evidence type="ECO:0000259" key="1">
    <source>
        <dbReference type="Pfam" id="PF03050"/>
    </source>
</evidence>
<dbReference type="PANTHER" id="PTHR33678">
    <property type="entry name" value="BLL1576 PROTEIN"/>
    <property type="match status" value="1"/>
</dbReference>
<organism evidence="2 3">
    <name type="scientific">Corallococcus aberystwythensis</name>
    <dbReference type="NCBI Taxonomy" id="2316722"/>
    <lineage>
        <taxon>Bacteria</taxon>
        <taxon>Pseudomonadati</taxon>
        <taxon>Myxococcota</taxon>
        <taxon>Myxococcia</taxon>
        <taxon>Myxococcales</taxon>
        <taxon>Cystobacterineae</taxon>
        <taxon>Myxococcaceae</taxon>
        <taxon>Corallococcus</taxon>
    </lineage>
</organism>
<sequence>MQAEDAAQRACPRCAARLAGKTGPAALTRNSLGQAFSYALKQWEALTRFVENERLPLDSRSELALRKVALSRNNSLFVGHEAASENLAGLYARVATCEANGVNPEAYLADDYCASRRIGMRIGELLPHEWMRLRAADSS</sequence>
<dbReference type="PANTHER" id="PTHR33678:SF1">
    <property type="entry name" value="BLL1576 PROTEIN"/>
    <property type="match status" value="1"/>
</dbReference>
<proteinExistence type="predicted"/>
<accession>A0A3A8QBF3</accession>
<reference evidence="3" key="1">
    <citation type="submission" date="2018-09" db="EMBL/GenBank/DDBJ databases">
        <authorList>
            <person name="Livingstone P.G."/>
            <person name="Whitworth D.E."/>
        </authorList>
    </citation>
    <scope>NUCLEOTIDE SEQUENCE [LARGE SCALE GENOMIC DNA]</scope>
    <source>
        <strain evidence="3">AB050A</strain>
    </source>
</reference>
<gene>
    <name evidence="2" type="ORF">D7W81_22790</name>
</gene>
<evidence type="ECO:0000313" key="3">
    <source>
        <dbReference type="Proteomes" id="UP000267003"/>
    </source>
</evidence>
<keyword evidence="3" id="KW-1185">Reference proteome</keyword>
<dbReference type="EMBL" id="RAWK01000139">
    <property type="protein sequence ID" value="RKH62082.1"/>
    <property type="molecule type" value="Genomic_DNA"/>
</dbReference>
<evidence type="ECO:0000313" key="2">
    <source>
        <dbReference type="EMBL" id="RKH62082.1"/>
    </source>
</evidence>
<dbReference type="InterPro" id="IPR004291">
    <property type="entry name" value="Transposase_IS66_central"/>
</dbReference>
<comment type="caution">
    <text evidence="2">The sequence shown here is derived from an EMBL/GenBank/DDBJ whole genome shotgun (WGS) entry which is preliminary data.</text>
</comment>
<dbReference type="InterPro" id="IPR052344">
    <property type="entry name" value="Transposase-related"/>
</dbReference>
<dbReference type="Pfam" id="PF03050">
    <property type="entry name" value="DDE_Tnp_IS66"/>
    <property type="match status" value="1"/>
</dbReference>
<dbReference type="RefSeq" id="WP_120557506.1">
    <property type="nucleotide sequence ID" value="NZ_RAWK01000139.1"/>
</dbReference>
<dbReference type="Proteomes" id="UP000267003">
    <property type="component" value="Unassembled WGS sequence"/>
</dbReference>
<dbReference type="OrthoDB" id="9800877at2"/>